<dbReference type="InterPro" id="IPR002125">
    <property type="entry name" value="CMP_dCMP_dom"/>
</dbReference>
<organism evidence="2 3">
    <name type="scientific">Ponticaulis profundi</name>
    <dbReference type="NCBI Taxonomy" id="2665222"/>
    <lineage>
        <taxon>Bacteria</taxon>
        <taxon>Pseudomonadati</taxon>
        <taxon>Pseudomonadota</taxon>
        <taxon>Alphaproteobacteria</taxon>
        <taxon>Hyphomonadales</taxon>
        <taxon>Hyphomonadaceae</taxon>
        <taxon>Ponticaulis</taxon>
    </lineage>
</organism>
<keyword evidence="3" id="KW-1185">Reference proteome</keyword>
<comment type="caution">
    <text evidence="2">The sequence shown here is derived from an EMBL/GenBank/DDBJ whole genome shotgun (WGS) entry which is preliminary data.</text>
</comment>
<accession>A0ABW1SBA1</accession>
<dbReference type="PANTHER" id="PTHR11079:SF162">
    <property type="entry name" value="RIBOFLAVIN BIOSYNTHESIS PROTEIN PYRD, CHLOROPLASTIC"/>
    <property type="match status" value="1"/>
</dbReference>
<dbReference type="EMBL" id="JBHSSW010000012">
    <property type="protein sequence ID" value="MFC6198561.1"/>
    <property type="molecule type" value="Genomic_DNA"/>
</dbReference>
<dbReference type="CDD" id="cd01284">
    <property type="entry name" value="Riboflavin_deaminase-reductase"/>
    <property type="match status" value="1"/>
</dbReference>
<dbReference type="Gene3D" id="3.40.140.10">
    <property type="entry name" value="Cytidine Deaminase, domain 2"/>
    <property type="match status" value="1"/>
</dbReference>
<gene>
    <name evidence="2" type="ORF">ACFQDM_10735</name>
</gene>
<reference evidence="3" key="1">
    <citation type="journal article" date="2019" name="Int. J. Syst. Evol. Microbiol.">
        <title>The Global Catalogue of Microorganisms (GCM) 10K type strain sequencing project: providing services to taxonomists for standard genome sequencing and annotation.</title>
        <authorList>
            <consortium name="The Broad Institute Genomics Platform"/>
            <consortium name="The Broad Institute Genome Sequencing Center for Infectious Disease"/>
            <person name="Wu L."/>
            <person name="Ma J."/>
        </authorList>
    </citation>
    <scope>NUCLEOTIDE SEQUENCE [LARGE SCALE GENOMIC DNA]</scope>
    <source>
        <strain evidence="3">CGMCC-1.15741</strain>
    </source>
</reference>
<dbReference type="Pfam" id="PF00383">
    <property type="entry name" value="dCMP_cyt_deam_1"/>
    <property type="match status" value="1"/>
</dbReference>
<dbReference type="PANTHER" id="PTHR11079">
    <property type="entry name" value="CYTOSINE DEAMINASE FAMILY MEMBER"/>
    <property type="match status" value="1"/>
</dbReference>
<dbReference type="InterPro" id="IPR016193">
    <property type="entry name" value="Cytidine_deaminase-like"/>
</dbReference>
<evidence type="ECO:0000313" key="2">
    <source>
        <dbReference type="EMBL" id="MFC6198561.1"/>
    </source>
</evidence>
<proteinExistence type="predicted"/>
<sequence>MIGKRRDRRFMGRALELARLNFGLTGENPSVGCIIVDAHGHIVGEGMTHVGGRPHAEQIALDMAGERAKGGTAYVTLEPCRERSTGEDACSTRLIAAQISRVVCAIEDKHPKGAGGFHVLRNAGVDVLTGLKQDDALPLYEDFFATHSE</sequence>
<dbReference type="SUPFAM" id="SSF53927">
    <property type="entry name" value="Cytidine deaminase-like"/>
    <property type="match status" value="1"/>
</dbReference>
<dbReference type="Proteomes" id="UP001596303">
    <property type="component" value="Unassembled WGS sequence"/>
</dbReference>
<feature type="domain" description="CMP/dCMP-type deaminase" evidence="1">
    <location>
        <begin position="5"/>
        <end position="117"/>
    </location>
</feature>
<dbReference type="PROSITE" id="PS51747">
    <property type="entry name" value="CYT_DCMP_DEAMINASES_2"/>
    <property type="match status" value="1"/>
</dbReference>
<protein>
    <submittedName>
        <fullName evidence="2">Bifunctional diaminohydroxyphosphoribosylaminopyrimidine deaminase/5-amino-6-(5-phosphoribosylamino)uracil reductase RibD</fullName>
    </submittedName>
</protein>
<evidence type="ECO:0000313" key="3">
    <source>
        <dbReference type="Proteomes" id="UP001596303"/>
    </source>
</evidence>
<evidence type="ECO:0000259" key="1">
    <source>
        <dbReference type="PROSITE" id="PS51747"/>
    </source>
</evidence>
<name>A0ABW1SBA1_9PROT</name>
<dbReference type="RefSeq" id="WP_377378875.1">
    <property type="nucleotide sequence ID" value="NZ_JBHSSW010000012.1"/>
</dbReference>